<reference evidence="2 3" key="1">
    <citation type="submission" date="2014-04" db="EMBL/GenBank/DDBJ databases">
        <authorList>
            <person name="Bishop-Lilly K.A."/>
            <person name="Broomall S.M."/>
            <person name="Chain P.S."/>
            <person name="Chertkov O."/>
            <person name="Coyne S.R."/>
            <person name="Daligault H.E."/>
            <person name="Davenport K.W."/>
            <person name="Erkkila T."/>
            <person name="Frey K.G."/>
            <person name="Gibbons H.S."/>
            <person name="Gu W."/>
            <person name="Jaissle J."/>
            <person name="Johnson S.L."/>
            <person name="Koroleva G.I."/>
            <person name="Ladner J.T."/>
            <person name="Lo C.-C."/>
            <person name="Minogue T.D."/>
            <person name="Munk C."/>
            <person name="Palacios G.F."/>
            <person name="Redden C.L."/>
            <person name="Rosenzweig C.N."/>
            <person name="Scholz M.B."/>
            <person name="Teshima H."/>
            <person name="Xu Y."/>
        </authorList>
    </citation>
    <scope>NUCLEOTIDE SEQUENCE [LARGE SCALE GENOMIC DNA]</scope>
    <source>
        <strain evidence="3">gladioli</strain>
    </source>
</reference>
<feature type="region of interest" description="Disordered" evidence="1">
    <location>
        <begin position="8"/>
        <end position="47"/>
    </location>
</feature>
<feature type="compositionally biased region" description="Basic and acidic residues" evidence="1">
    <location>
        <begin position="34"/>
        <end position="47"/>
    </location>
</feature>
<dbReference type="Proteomes" id="UP000029590">
    <property type="component" value="Unassembled WGS sequence"/>
</dbReference>
<sequence>MVVPVRIEDSQFQHKDSCSARGDQKNNEFAGSRTDPRRFHPLCDVRR</sequence>
<accession>A0AAW3ETK6</accession>
<organism evidence="2 3">
    <name type="scientific">Burkholderia gladioli</name>
    <name type="common">Pseudomonas marginata</name>
    <name type="synonym">Phytomonas marginata</name>
    <dbReference type="NCBI Taxonomy" id="28095"/>
    <lineage>
        <taxon>Bacteria</taxon>
        <taxon>Pseudomonadati</taxon>
        <taxon>Pseudomonadota</taxon>
        <taxon>Betaproteobacteria</taxon>
        <taxon>Burkholderiales</taxon>
        <taxon>Burkholderiaceae</taxon>
        <taxon>Burkholderia</taxon>
    </lineage>
</organism>
<dbReference type="KEGG" id="bgo:BM43_4146"/>
<name>A0AAW3ETK6_BURGA</name>
<dbReference type="EMBL" id="JPGG01000017">
    <property type="protein sequence ID" value="KGC11035.1"/>
    <property type="molecule type" value="Genomic_DNA"/>
</dbReference>
<evidence type="ECO:0000256" key="1">
    <source>
        <dbReference type="SAM" id="MobiDB-lite"/>
    </source>
</evidence>
<feature type="compositionally biased region" description="Basic and acidic residues" evidence="1">
    <location>
        <begin position="8"/>
        <end position="26"/>
    </location>
</feature>
<dbReference type="AlphaFoldDB" id="A0AAW3ETK6"/>
<comment type="caution">
    <text evidence="2">The sequence shown here is derived from an EMBL/GenBank/DDBJ whole genome shotgun (WGS) entry which is preliminary data.</text>
</comment>
<evidence type="ECO:0000313" key="2">
    <source>
        <dbReference type="EMBL" id="KGC11035.1"/>
    </source>
</evidence>
<protein>
    <submittedName>
        <fullName evidence="2">Uncharacterized protein</fullName>
    </submittedName>
</protein>
<proteinExistence type="predicted"/>
<gene>
    <name evidence="2" type="ORF">DM48_7349</name>
</gene>
<evidence type="ECO:0000313" key="3">
    <source>
        <dbReference type="Proteomes" id="UP000029590"/>
    </source>
</evidence>